<dbReference type="SUPFAM" id="SSF143842">
    <property type="entry name" value="YwmB-like"/>
    <property type="match status" value="1"/>
</dbReference>
<evidence type="ECO:0008006" key="3">
    <source>
        <dbReference type="Google" id="ProtNLM"/>
    </source>
</evidence>
<sequence length="252" mass="26938">MNLQNRLWAVLLLGALLLGGWMAYTGANRAVLTPLSNAETMLQMADKLYSAAYSATVQHSGPYRRAVDDDSFAALGNEVAVGFGLSPSKPVRDANGHRVYSSSGPTQPEGWGKLEVALSGWADGSTNLIVRLDAPAGTEKIKLLAWTTESSARLEKLGIQGKWMITLRGGAGAWSDEAMKALKGKVAASFKAEPVDSYKDSSSEIISYNSKLLEPGIRSAAGTINLQAAFHRDSVYGTYRLTIATPLMISEP</sequence>
<evidence type="ECO:0000313" key="1">
    <source>
        <dbReference type="EMBL" id="RKN65476.1"/>
    </source>
</evidence>
<protein>
    <recommendedName>
        <fullName evidence="3">TATA-box binding protein</fullName>
    </recommendedName>
</protein>
<gene>
    <name evidence="1" type="ORF">D7M11_32470</name>
</gene>
<reference evidence="1 2" key="1">
    <citation type="journal article" date="2007" name="Int. J. Syst. Evol. Microbiol.">
        <title>Paenibacillus ginsengarvi sp. nov., isolated from soil from ginseng cultivation.</title>
        <authorList>
            <person name="Yoon M.H."/>
            <person name="Ten L.N."/>
            <person name="Im W.T."/>
        </authorList>
    </citation>
    <scope>NUCLEOTIDE SEQUENCE [LARGE SCALE GENOMIC DNA]</scope>
    <source>
        <strain evidence="1 2">KCTC 13059</strain>
    </source>
</reference>
<dbReference type="Pfam" id="PF08680">
    <property type="entry name" value="DUF1779"/>
    <property type="match status" value="1"/>
</dbReference>
<name>A0A3B0AZK1_9BACL</name>
<evidence type="ECO:0000313" key="2">
    <source>
        <dbReference type="Proteomes" id="UP000282311"/>
    </source>
</evidence>
<organism evidence="1 2">
    <name type="scientific">Paenibacillus ginsengarvi</name>
    <dbReference type="NCBI Taxonomy" id="400777"/>
    <lineage>
        <taxon>Bacteria</taxon>
        <taxon>Bacillati</taxon>
        <taxon>Bacillota</taxon>
        <taxon>Bacilli</taxon>
        <taxon>Bacillales</taxon>
        <taxon>Paenibacillaceae</taxon>
        <taxon>Paenibacillus</taxon>
    </lineage>
</organism>
<keyword evidence="2" id="KW-1185">Reference proteome</keyword>
<comment type="caution">
    <text evidence="1">The sequence shown here is derived from an EMBL/GenBank/DDBJ whole genome shotgun (WGS) entry which is preliminary data.</text>
</comment>
<dbReference type="Proteomes" id="UP000282311">
    <property type="component" value="Unassembled WGS sequence"/>
</dbReference>
<dbReference type="InterPro" id="IPR036209">
    <property type="entry name" value="YwmB-like_sf"/>
</dbReference>
<dbReference type="EMBL" id="RBAH01000037">
    <property type="protein sequence ID" value="RKN65476.1"/>
    <property type="molecule type" value="Genomic_DNA"/>
</dbReference>
<dbReference type="RefSeq" id="WP_120751443.1">
    <property type="nucleotide sequence ID" value="NZ_RBAH01000037.1"/>
</dbReference>
<proteinExistence type="predicted"/>
<accession>A0A3B0AZK1</accession>
<dbReference type="AlphaFoldDB" id="A0A3B0AZK1"/>
<dbReference type="Gene3D" id="3.30.360.40">
    <property type="entry name" value="YwmB-like"/>
    <property type="match status" value="1"/>
</dbReference>
<dbReference type="InterPro" id="IPR014794">
    <property type="entry name" value="DUF1779"/>
</dbReference>
<dbReference type="OrthoDB" id="2374820at2"/>